<protein>
    <recommendedName>
        <fullName evidence="1">Double Cache domain-containing protein</fullName>
    </recommendedName>
</protein>
<dbReference type="EMBL" id="QLNI01000051">
    <property type="protein sequence ID" value="RAM00358.1"/>
    <property type="molecule type" value="Genomic_DNA"/>
</dbReference>
<gene>
    <name evidence="2" type="ORF">DO021_19450</name>
</gene>
<comment type="caution">
    <text evidence="2">The sequence shown here is derived from an EMBL/GenBank/DDBJ whole genome shotgun (WGS) entry which is preliminary data.</text>
</comment>
<evidence type="ECO:0000313" key="3">
    <source>
        <dbReference type="Proteomes" id="UP000248798"/>
    </source>
</evidence>
<dbReference type="AlphaFoldDB" id="A0A328F733"/>
<dbReference type="Proteomes" id="UP000248798">
    <property type="component" value="Unassembled WGS sequence"/>
</dbReference>
<sequence>MWGEHIKDLVDSAYTIAKARLDVAMDKNAIRKTYGDNVKALVNQAIAVFEANNTPDNFRLLKNRRADAVKVIDKMRWGVDGKNYFWFQDMTGHMVHHHLSKYLNGKPLGDIKDPDCLHPGIGSLVPAFTLNPLKTRPSRMRSEPSAPSGMEKTVLAIFSFIIPSELLMTPVTRPRNWQTDLTGSLKMSRP</sequence>
<dbReference type="Gene3D" id="3.30.450.20">
    <property type="entry name" value="PAS domain"/>
    <property type="match status" value="1"/>
</dbReference>
<dbReference type="InterPro" id="IPR004010">
    <property type="entry name" value="Double_Cache_2"/>
</dbReference>
<accession>A0A328F733</accession>
<organism evidence="2 3">
    <name type="scientific">Desulfobacter hydrogenophilus</name>
    <dbReference type="NCBI Taxonomy" id="2291"/>
    <lineage>
        <taxon>Bacteria</taxon>
        <taxon>Pseudomonadati</taxon>
        <taxon>Thermodesulfobacteriota</taxon>
        <taxon>Desulfobacteria</taxon>
        <taxon>Desulfobacterales</taxon>
        <taxon>Desulfobacteraceae</taxon>
        <taxon>Desulfobacter</taxon>
    </lineage>
</organism>
<feature type="domain" description="Double Cache" evidence="1">
    <location>
        <begin position="4"/>
        <end position="115"/>
    </location>
</feature>
<dbReference type="Pfam" id="PF08269">
    <property type="entry name" value="dCache_2"/>
    <property type="match status" value="1"/>
</dbReference>
<evidence type="ECO:0000259" key="1">
    <source>
        <dbReference type="Pfam" id="PF08269"/>
    </source>
</evidence>
<reference evidence="2 3" key="1">
    <citation type="submission" date="2018-06" db="EMBL/GenBank/DDBJ databases">
        <title>Complete Genome Sequence of Desulfobacter hydrogenophilus (DSM3380).</title>
        <authorList>
            <person name="Marietou A."/>
            <person name="Schreiber L."/>
            <person name="Marshall I."/>
            <person name="Jorgensen B."/>
        </authorList>
    </citation>
    <scope>NUCLEOTIDE SEQUENCE [LARGE SCALE GENOMIC DNA]</scope>
    <source>
        <strain evidence="2 3">DSM 3380</strain>
    </source>
</reference>
<evidence type="ECO:0000313" key="2">
    <source>
        <dbReference type="EMBL" id="RAM00358.1"/>
    </source>
</evidence>
<proteinExistence type="predicted"/>
<name>A0A328F733_9BACT</name>